<keyword evidence="3" id="KW-1185">Reference proteome</keyword>
<name>A0A448ZLX6_9STRA</name>
<gene>
    <name evidence="2" type="ORF">PSNMU_V1.4_AUG-EV-PASAV3_0100470</name>
</gene>
<protein>
    <submittedName>
        <fullName evidence="2">Uncharacterized protein</fullName>
    </submittedName>
</protein>
<feature type="compositionally biased region" description="Basic and acidic residues" evidence="1">
    <location>
        <begin position="66"/>
        <end position="75"/>
    </location>
</feature>
<dbReference type="AlphaFoldDB" id="A0A448ZLX6"/>
<accession>A0A448ZLX6</accession>
<dbReference type="EMBL" id="CAACVS010000511">
    <property type="protein sequence ID" value="VEU43049.1"/>
    <property type="molecule type" value="Genomic_DNA"/>
</dbReference>
<dbReference type="Proteomes" id="UP000291116">
    <property type="component" value="Unassembled WGS sequence"/>
</dbReference>
<reference evidence="2 3" key="1">
    <citation type="submission" date="2019-01" db="EMBL/GenBank/DDBJ databases">
        <authorList>
            <person name="Ferrante I. M."/>
        </authorList>
    </citation>
    <scope>NUCLEOTIDE SEQUENCE [LARGE SCALE GENOMIC DNA]</scope>
    <source>
        <strain evidence="2 3">B856</strain>
    </source>
</reference>
<proteinExistence type="predicted"/>
<evidence type="ECO:0000256" key="1">
    <source>
        <dbReference type="SAM" id="MobiDB-lite"/>
    </source>
</evidence>
<sequence length="384" mass="42524">MVVKLLGSFSWLEKIHAFSNFCPIQKTSNYRNLIELKSQDHSKEETDTTSSPQQSTKPSASLPLARSDRQQRLNRNDQIERIQGVWWTSENREQLVEIKSSYAIFDAPQQSYVSTTSTMPPAVAYPLGGTDDIVTLRTFKLVAPTKVISEENATVDAVPEWIPSPTSKVAVQRGGGSAIGTTGQKVSPSSSSAFRWELCTDPEGKWKSDRVVQGFEENLTTLLASEGPHWSASPVDVVRACIEGIRSNNLELVHSLCLFQSEMEETSEICSGKKAKDNEVLEILADHFADAERPLSWSIVKSHYFSPDVCTLSVQIASAGTFDFCISRADKARRGEGQGTCSPSKRRDKLSPSLLFDSITDVELLVNGKTWEIDHIVRSSFTTK</sequence>
<evidence type="ECO:0000313" key="2">
    <source>
        <dbReference type="EMBL" id="VEU43049.1"/>
    </source>
</evidence>
<evidence type="ECO:0000313" key="3">
    <source>
        <dbReference type="Proteomes" id="UP000291116"/>
    </source>
</evidence>
<organism evidence="2 3">
    <name type="scientific">Pseudo-nitzschia multistriata</name>
    <dbReference type="NCBI Taxonomy" id="183589"/>
    <lineage>
        <taxon>Eukaryota</taxon>
        <taxon>Sar</taxon>
        <taxon>Stramenopiles</taxon>
        <taxon>Ochrophyta</taxon>
        <taxon>Bacillariophyta</taxon>
        <taxon>Bacillariophyceae</taxon>
        <taxon>Bacillariophycidae</taxon>
        <taxon>Bacillariales</taxon>
        <taxon>Bacillariaceae</taxon>
        <taxon>Pseudo-nitzschia</taxon>
    </lineage>
</organism>
<feature type="compositionally biased region" description="Low complexity" evidence="1">
    <location>
        <begin position="48"/>
        <end position="59"/>
    </location>
</feature>
<feature type="region of interest" description="Disordered" evidence="1">
    <location>
        <begin position="39"/>
        <end position="75"/>
    </location>
</feature>